<evidence type="ECO:0000313" key="3">
    <source>
        <dbReference type="Proteomes" id="UP000231878"/>
    </source>
</evidence>
<name>A0AAX0UI31_BURPE</name>
<feature type="compositionally biased region" description="Basic and acidic residues" evidence="1">
    <location>
        <begin position="1"/>
        <end position="23"/>
    </location>
</feature>
<gene>
    <name evidence="2" type="ORF">CWD88_01070</name>
</gene>
<accession>A0AAX0UI31</accession>
<dbReference type="EMBL" id="PHRB01000001">
    <property type="protein sequence ID" value="PJO67909.1"/>
    <property type="molecule type" value="Genomic_DNA"/>
</dbReference>
<proteinExistence type="predicted"/>
<evidence type="ECO:0000313" key="2">
    <source>
        <dbReference type="EMBL" id="PJO67909.1"/>
    </source>
</evidence>
<sequence>MRRDALHRDGRAGSARDGRRPSADRPILTNRRKRSTFRRKLTSFRINFRL</sequence>
<dbReference type="AlphaFoldDB" id="A0AAX0UI31"/>
<protein>
    <submittedName>
        <fullName evidence="2">UDP-N-acetylenolpyruvoylglucosamine reductase</fullName>
    </submittedName>
</protein>
<evidence type="ECO:0000256" key="1">
    <source>
        <dbReference type="SAM" id="MobiDB-lite"/>
    </source>
</evidence>
<comment type="caution">
    <text evidence="2">The sequence shown here is derived from an EMBL/GenBank/DDBJ whole genome shotgun (WGS) entry which is preliminary data.</text>
</comment>
<feature type="region of interest" description="Disordered" evidence="1">
    <location>
        <begin position="1"/>
        <end position="36"/>
    </location>
</feature>
<organism evidence="2 3">
    <name type="scientific">Burkholderia pseudomallei</name>
    <name type="common">Pseudomonas pseudomallei</name>
    <dbReference type="NCBI Taxonomy" id="28450"/>
    <lineage>
        <taxon>Bacteria</taxon>
        <taxon>Pseudomonadati</taxon>
        <taxon>Pseudomonadota</taxon>
        <taxon>Betaproteobacteria</taxon>
        <taxon>Burkholderiales</taxon>
        <taxon>Burkholderiaceae</taxon>
        <taxon>Burkholderia</taxon>
        <taxon>pseudomallei group</taxon>
    </lineage>
</organism>
<dbReference type="Proteomes" id="UP000231878">
    <property type="component" value="Unassembled WGS sequence"/>
</dbReference>
<reference evidence="2 3" key="1">
    <citation type="submission" date="2017-11" db="EMBL/GenBank/DDBJ databases">
        <title>Molecular characterization of Burkholderia pseudomallei and closely related isolates from Vietnam.</title>
        <authorList>
            <person name="Ustinov D.V."/>
            <person name="Antonov A.S."/>
            <person name="Avdusheva E.F."/>
            <person name="Shpak I.M."/>
            <person name="Zakharova I.B."/>
            <person name="Thi L.A."/>
            <person name="Teteryatnikova N."/>
            <person name="Lopasteyskaya Y.A."/>
            <person name="Kuzyutina J.A."/>
            <person name="Ngo T.N."/>
            <person name="Victorov D.V."/>
        </authorList>
    </citation>
    <scope>NUCLEOTIDE SEQUENCE [LARGE SCALE GENOMIC DNA]</scope>
    <source>
        <strain evidence="2 3">V1512</strain>
    </source>
</reference>